<gene>
    <name evidence="3" type="ORF">QSG27_26030</name>
</gene>
<keyword evidence="1" id="KW-0812">Transmembrane</keyword>
<dbReference type="RefSeq" id="WP_306711310.1">
    <property type="nucleotide sequence ID" value="NZ_JAUJFI010000210.1"/>
</dbReference>
<evidence type="ECO:0000259" key="2">
    <source>
        <dbReference type="Pfam" id="PF07811"/>
    </source>
</evidence>
<feature type="domain" description="TadE-like" evidence="2">
    <location>
        <begin position="27"/>
        <end position="65"/>
    </location>
</feature>
<evidence type="ECO:0000313" key="4">
    <source>
        <dbReference type="Proteomes" id="UP001227317"/>
    </source>
</evidence>
<protein>
    <submittedName>
        <fullName evidence="3">TadE/TadG family type IV pilus assembly protein</fullName>
    </submittedName>
</protein>
<accession>A0ABU0WTY6</accession>
<sequence length="209" mass="22647">MTKRHPFRRLPWHDRPWHDRPWRDRRGIAALEMALLAPVLLVLVTATVDVVRYVSITLTLNRTAANVSDIATQFDKLRAGMTVVKGNEVGVLFLAATEVAQPLDLMAGGQVIVTSVANMGQGSRVMWQERAGTGSAASHLGAAGGAATLPPGFTQQPGDNAIFTELFYRFTPYLLSWPWLGNAGTSTTLYASAVYQPRLGTLTTLETGP</sequence>
<keyword evidence="4" id="KW-1185">Reference proteome</keyword>
<comment type="caution">
    <text evidence="3">The sequence shown here is derived from an EMBL/GenBank/DDBJ whole genome shotgun (WGS) entry which is preliminary data.</text>
</comment>
<evidence type="ECO:0000313" key="3">
    <source>
        <dbReference type="EMBL" id="MDQ2106179.1"/>
    </source>
</evidence>
<dbReference type="InterPro" id="IPR012495">
    <property type="entry name" value="TadE-like_dom"/>
</dbReference>
<dbReference type="Pfam" id="PF07811">
    <property type="entry name" value="TadE"/>
    <property type="match status" value="1"/>
</dbReference>
<feature type="transmembrane region" description="Helical" evidence="1">
    <location>
        <begin position="28"/>
        <end position="48"/>
    </location>
</feature>
<evidence type="ECO:0000256" key="1">
    <source>
        <dbReference type="SAM" id="Phobius"/>
    </source>
</evidence>
<reference evidence="3 4" key="1">
    <citation type="submission" date="2023-06" db="EMBL/GenBank/DDBJ databases">
        <title>Azospirillum isscasensis sp.nov, a bacterium isolated from rhizosphere soil of rice.</title>
        <authorList>
            <person name="Wang H."/>
        </authorList>
    </citation>
    <scope>NUCLEOTIDE SEQUENCE [LARGE SCALE GENOMIC DNA]</scope>
    <source>
        <strain evidence="3 4">C340-1</strain>
    </source>
</reference>
<dbReference type="EMBL" id="JAUJFI010000210">
    <property type="protein sequence ID" value="MDQ2106179.1"/>
    <property type="molecule type" value="Genomic_DNA"/>
</dbReference>
<keyword evidence="1" id="KW-0472">Membrane</keyword>
<dbReference type="Proteomes" id="UP001227317">
    <property type="component" value="Unassembled WGS sequence"/>
</dbReference>
<organism evidence="3 4">
    <name type="scientific">Azospirillum isscasi</name>
    <dbReference type="NCBI Taxonomy" id="3053926"/>
    <lineage>
        <taxon>Bacteria</taxon>
        <taxon>Pseudomonadati</taxon>
        <taxon>Pseudomonadota</taxon>
        <taxon>Alphaproteobacteria</taxon>
        <taxon>Rhodospirillales</taxon>
        <taxon>Azospirillaceae</taxon>
        <taxon>Azospirillum</taxon>
    </lineage>
</organism>
<proteinExistence type="predicted"/>
<keyword evidence="1" id="KW-1133">Transmembrane helix</keyword>
<name>A0ABU0WTY6_9PROT</name>